<dbReference type="InterPro" id="IPR002052">
    <property type="entry name" value="DNA_methylase_N6_adenine_CS"/>
</dbReference>
<dbReference type="EMBL" id="CP000492">
    <property type="protein sequence ID" value="ABL65624.1"/>
    <property type="molecule type" value="Genomic_DNA"/>
</dbReference>
<dbReference type="GO" id="GO:0009307">
    <property type="term" value="P:DNA restriction-modification system"/>
    <property type="evidence" value="ECO:0007669"/>
    <property type="project" value="UniProtKB-KW"/>
</dbReference>
<dbReference type="PANTHER" id="PTHR33841:SF1">
    <property type="entry name" value="DNA METHYLTRANSFERASE A"/>
    <property type="match status" value="1"/>
</dbReference>
<dbReference type="InterPro" id="IPR029063">
    <property type="entry name" value="SAM-dependent_MTases_sf"/>
</dbReference>
<keyword evidence="5" id="KW-0680">Restriction system</keyword>
<organism evidence="10 11">
    <name type="scientific">Chlorobium phaeobacteroides (strain DSM 266 / SMG 266 / 2430)</name>
    <dbReference type="NCBI Taxonomy" id="290317"/>
    <lineage>
        <taxon>Bacteria</taxon>
        <taxon>Pseudomonadati</taxon>
        <taxon>Chlorobiota</taxon>
        <taxon>Chlorobiia</taxon>
        <taxon>Chlorobiales</taxon>
        <taxon>Chlorobiaceae</taxon>
        <taxon>Chlorobium/Pelodictyon group</taxon>
        <taxon>Chlorobium</taxon>
    </lineage>
</organism>
<dbReference type="Proteomes" id="UP000008701">
    <property type="component" value="Chromosome"/>
</dbReference>
<dbReference type="InterPro" id="IPR050953">
    <property type="entry name" value="N4_N6_ade-DNA_methylase"/>
</dbReference>
<keyword evidence="6" id="KW-0238">DNA-binding</keyword>
<dbReference type="Pfam" id="PF07669">
    <property type="entry name" value="Eco57I"/>
    <property type="match status" value="1"/>
</dbReference>
<dbReference type="GO" id="GO:0032259">
    <property type="term" value="P:methylation"/>
    <property type="evidence" value="ECO:0007669"/>
    <property type="project" value="UniProtKB-KW"/>
</dbReference>
<evidence type="ECO:0000259" key="9">
    <source>
        <dbReference type="Pfam" id="PF12950"/>
    </source>
</evidence>
<keyword evidence="4" id="KW-0949">S-adenosyl-L-methionine</keyword>
<accession>A1BGU7</accession>
<evidence type="ECO:0000256" key="1">
    <source>
        <dbReference type="ARBA" id="ARBA00011900"/>
    </source>
</evidence>
<sequence length="1170" mass="135031">MNKQQGKELIDKVFTHSFERERYQDFLRNLLNEIEPGSRAGRRYVGQWIKAPFRALVNQYWCLGKYVDPDGEELDLLVVEVNSFTKLERARSALRNFAVSCLKEFGKDQSLIAFYAKDDGGADWRFSFVKIEYKSYKDKSGKIKPGKELTPARRYSYLVGKREKSHTAGRQLMPILLMDSVNPRLEEIEQAFSVETVTDEFFEQYKALFRNLSDHLQTHPWFQRADEIETEEQVSRFAKKLLGQIVFLYFLQKKGWLGAPESGKWKDGSKRFLRDLFDHAVESGVNYYSDVLCYLFYEALACERKGPVDSGYYERFDCRVPFLNGGLFEAGDYDWQNASLDIPDAFFHNQEKTKAGDTGTGILDVFDRYNFTIREDEPLDKEVAVDPEMLGKVFEKMLSDGERKGKGAFYTPREIVHYMCQESLVQYLDNRINAIPTGYEELGLSQISMFADSTPTGQIAMTIEHHGIRVPRKDIEKLIRKGYLFVQNDEVAMAALHRVEQGDQKTTKHTVELPNTVRIHARDIDAALADIKICDPAIGSGAFPVGMLHEIVAARQALAHHTGNTSSSYVLKRHAIAENLYGVDVDPSAIDIARLRLWLSLIVDEEDYGTIEPLPNLDYKIIQGDSLIGIDIDPLFNKKLLDAIEDKKKAFFDTTDHGIKERLGKEIDTLIHEITNGKKHFDFRVYFSEVWHLKDGFDVVIGNPPYFNIDIYGAGSPMQAYLKKNYSVYMDKSDILFYFFEKAVLISKGIVAFITSNAFLNAEKANKLRGYLINNNLVRRIINFENLMIFQEASITTAITLLYKSQQKARYLNLNASKYSDGELEKLMNIETNYIEASDWNADGFTLIDNHHKQIIDKIENGKSKLKQLYKIGSGMQTGCNDVFVFKKIPSGFPEYLLKKRMSGENINKYSFSENSEWILYVENVDLFEKLHESVRQYLLLNQDKLRKRADKKRRTTAKWWNFTFAMHKEYYGYDKIWCSYRANSNVFCFDDKGEHVGLTNTTVIFNTNNNILFKYLLALLNSEVLTFRYYFIGKKTGNNLLEYFENGVGRLPIALAERQVQEYISIFVDYVRFLSDKNKNNMMTYLIGVIDCLVYELYFPDELKAAGKELQPHIGNLAPLADDMPEEQKLAIIQREFNRLSDPSHLVRQRLDSLDEVNVVRTVRAALRR</sequence>
<dbReference type="PROSITE" id="PS00092">
    <property type="entry name" value="N6_MTASE"/>
    <property type="match status" value="1"/>
</dbReference>
<dbReference type="InterPro" id="IPR025931">
    <property type="entry name" value="TaqI_C"/>
</dbReference>
<gene>
    <name evidence="10" type="ordered locus">Cpha266_1603</name>
</gene>
<reference evidence="10 11" key="1">
    <citation type="submission" date="2006-12" db="EMBL/GenBank/DDBJ databases">
        <title>Complete sequence of Chlorobium phaeobacteroides DSM 266.</title>
        <authorList>
            <consortium name="US DOE Joint Genome Institute"/>
            <person name="Copeland A."/>
            <person name="Lucas S."/>
            <person name="Lapidus A."/>
            <person name="Barry K."/>
            <person name="Detter J.C."/>
            <person name="Glavina del Rio T."/>
            <person name="Hammon N."/>
            <person name="Israni S."/>
            <person name="Pitluck S."/>
            <person name="Goltsman E."/>
            <person name="Schmutz J."/>
            <person name="Larimer F."/>
            <person name="Land M."/>
            <person name="Hauser L."/>
            <person name="Mikhailova N."/>
            <person name="Li T."/>
            <person name="Overmann J."/>
            <person name="Bryant D.A."/>
            <person name="Richardson P."/>
        </authorList>
    </citation>
    <scope>NUCLEOTIDE SEQUENCE [LARGE SCALE GENOMIC DNA]</scope>
    <source>
        <strain evidence="10 11">DSM 266</strain>
    </source>
</reference>
<dbReference type="REBASE" id="14100">
    <property type="entry name" value="Cph266ORF1603P"/>
</dbReference>
<comment type="catalytic activity">
    <reaction evidence="7">
        <text>a 2'-deoxyadenosine in DNA + S-adenosyl-L-methionine = an N(6)-methyl-2'-deoxyadenosine in DNA + S-adenosyl-L-homocysteine + H(+)</text>
        <dbReference type="Rhea" id="RHEA:15197"/>
        <dbReference type="Rhea" id="RHEA-COMP:12418"/>
        <dbReference type="Rhea" id="RHEA-COMP:12419"/>
        <dbReference type="ChEBI" id="CHEBI:15378"/>
        <dbReference type="ChEBI" id="CHEBI:57856"/>
        <dbReference type="ChEBI" id="CHEBI:59789"/>
        <dbReference type="ChEBI" id="CHEBI:90615"/>
        <dbReference type="ChEBI" id="CHEBI:90616"/>
        <dbReference type="EC" id="2.1.1.72"/>
    </reaction>
</comment>
<dbReference type="InterPro" id="IPR011639">
    <property type="entry name" value="MethylTrfase_TaqI-like_dom"/>
</dbReference>
<keyword evidence="11" id="KW-1185">Reference proteome</keyword>
<feature type="domain" description="Type II methyltransferase M.TaqI-like" evidence="8">
    <location>
        <begin position="578"/>
        <end position="790"/>
    </location>
</feature>
<dbReference type="EC" id="2.1.1.72" evidence="1"/>
<dbReference type="PANTHER" id="PTHR33841">
    <property type="entry name" value="DNA METHYLTRANSFERASE YEEA-RELATED"/>
    <property type="match status" value="1"/>
</dbReference>
<dbReference type="Gene3D" id="3.40.50.150">
    <property type="entry name" value="Vaccinia Virus protein VP39"/>
    <property type="match status" value="1"/>
</dbReference>
<keyword evidence="2" id="KW-0489">Methyltransferase</keyword>
<name>A1BGU7_CHLPD</name>
<dbReference type="AlphaFoldDB" id="A1BGU7"/>
<dbReference type="GO" id="GO:0004519">
    <property type="term" value="F:endonuclease activity"/>
    <property type="evidence" value="ECO:0007669"/>
    <property type="project" value="UniProtKB-KW"/>
</dbReference>
<evidence type="ECO:0000256" key="6">
    <source>
        <dbReference type="ARBA" id="ARBA00023125"/>
    </source>
</evidence>
<proteinExistence type="predicted"/>
<dbReference type="PRINTS" id="PR00507">
    <property type="entry name" value="N12N6MTFRASE"/>
</dbReference>
<keyword evidence="10" id="KW-0255">Endonuclease</keyword>
<evidence type="ECO:0000256" key="2">
    <source>
        <dbReference type="ARBA" id="ARBA00022603"/>
    </source>
</evidence>
<evidence type="ECO:0000256" key="7">
    <source>
        <dbReference type="ARBA" id="ARBA00047942"/>
    </source>
</evidence>
<feature type="domain" description="TaqI-like C-terminal specificity" evidence="9">
    <location>
        <begin position="902"/>
        <end position="1054"/>
    </location>
</feature>
<keyword evidence="3" id="KW-0808">Transferase</keyword>
<dbReference type="GO" id="GO:0003677">
    <property type="term" value="F:DNA binding"/>
    <property type="evidence" value="ECO:0007669"/>
    <property type="project" value="UniProtKB-KW"/>
</dbReference>
<keyword evidence="10" id="KW-0378">Hydrolase</keyword>
<dbReference type="KEGG" id="cph:Cpha266_1603"/>
<dbReference type="HOGENOM" id="CLU_002539_1_1_10"/>
<keyword evidence="10" id="KW-0540">Nuclease</keyword>
<evidence type="ECO:0000259" key="8">
    <source>
        <dbReference type="Pfam" id="PF07669"/>
    </source>
</evidence>
<dbReference type="eggNOG" id="COG1002">
    <property type="taxonomic scope" value="Bacteria"/>
</dbReference>
<dbReference type="Pfam" id="PF12950">
    <property type="entry name" value="TaqI_C"/>
    <property type="match status" value="1"/>
</dbReference>
<evidence type="ECO:0000313" key="10">
    <source>
        <dbReference type="EMBL" id="ABL65624.1"/>
    </source>
</evidence>
<evidence type="ECO:0000256" key="3">
    <source>
        <dbReference type="ARBA" id="ARBA00022679"/>
    </source>
</evidence>
<dbReference type="OrthoDB" id="593376at2"/>
<evidence type="ECO:0000256" key="4">
    <source>
        <dbReference type="ARBA" id="ARBA00022691"/>
    </source>
</evidence>
<evidence type="ECO:0000313" key="11">
    <source>
        <dbReference type="Proteomes" id="UP000008701"/>
    </source>
</evidence>
<dbReference type="SUPFAM" id="SSF53335">
    <property type="entry name" value="S-adenosyl-L-methionine-dependent methyltransferases"/>
    <property type="match status" value="1"/>
</dbReference>
<protein>
    <recommendedName>
        <fullName evidence="1">site-specific DNA-methyltransferase (adenine-specific)</fullName>
        <ecNumber evidence="1">2.1.1.72</ecNumber>
    </recommendedName>
</protein>
<dbReference type="eggNOG" id="COG0827">
    <property type="taxonomic scope" value="Bacteria"/>
</dbReference>
<evidence type="ECO:0000256" key="5">
    <source>
        <dbReference type="ARBA" id="ARBA00022747"/>
    </source>
</evidence>
<dbReference type="GO" id="GO:0009007">
    <property type="term" value="F:site-specific DNA-methyltransferase (adenine-specific) activity"/>
    <property type="evidence" value="ECO:0007669"/>
    <property type="project" value="UniProtKB-EC"/>
</dbReference>
<dbReference type="STRING" id="290317.Cpha266_1603"/>